<keyword evidence="1" id="KW-1133">Transmembrane helix</keyword>
<dbReference type="EMBL" id="SOAW01000001">
    <property type="protein sequence ID" value="TDT32435.1"/>
    <property type="molecule type" value="Genomic_DNA"/>
</dbReference>
<evidence type="ECO:0008006" key="4">
    <source>
        <dbReference type="Google" id="ProtNLM"/>
    </source>
</evidence>
<dbReference type="RefSeq" id="WP_133753080.1">
    <property type="nucleotide sequence ID" value="NZ_SOAW01000001.1"/>
</dbReference>
<gene>
    <name evidence="2" type="ORF">CLV29_0009</name>
</gene>
<comment type="caution">
    <text evidence="2">The sequence shown here is derived from an EMBL/GenBank/DDBJ whole genome shotgun (WGS) entry which is preliminary data.</text>
</comment>
<keyword evidence="1" id="KW-0812">Transmembrane</keyword>
<feature type="transmembrane region" description="Helical" evidence="1">
    <location>
        <begin position="84"/>
        <end position="108"/>
    </location>
</feature>
<keyword evidence="1" id="KW-0472">Membrane</keyword>
<evidence type="ECO:0000256" key="1">
    <source>
        <dbReference type="SAM" id="Phobius"/>
    </source>
</evidence>
<name>A0A4R7J5K3_9ACTN</name>
<sequence>MDAWRIRELGNLINGSTLFGLLVGRIGGVRFKHGPRGMIVGEGYRLRFPIAGAFTIGNVVLTQSSVPRLVRRHPEVMLHEETHAWQWFALAGPPFLPAYLLAMGWSALRTGNPARANLFERLAGLERGGYR</sequence>
<dbReference type="OrthoDB" id="3296472at2"/>
<organism evidence="2 3">
    <name type="scientific">Naumannella halotolerans</name>
    <dbReference type="NCBI Taxonomy" id="993414"/>
    <lineage>
        <taxon>Bacteria</taxon>
        <taxon>Bacillati</taxon>
        <taxon>Actinomycetota</taxon>
        <taxon>Actinomycetes</taxon>
        <taxon>Propionibacteriales</taxon>
        <taxon>Propionibacteriaceae</taxon>
        <taxon>Naumannella</taxon>
    </lineage>
</organism>
<keyword evidence="3" id="KW-1185">Reference proteome</keyword>
<dbReference type="Proteomes" id="UP000295371">
    <property type="component" value="Unassembled WGS sequence"/>
</dbReference>
<evidence type="ECO:0000313" key="2">
    <source>
        <dbReference type="EMBL" id="TDT32435.1"/>
    </source>
</evidence>
<accession>A0A4R7J5K3</accession>
<proteinExistence type="predicted"/>
<feature type="transmembrane region" description="Helical" evidence="1">
    <location>
        <begin position="12"/>
        <end position="32"/>
    </location>
</feature>
<reference evidence="2 3" key="1">
    <citation type="submission" date="2019-03" db="EMBL/GenBank/DDBJ databases">
        <title>Genomic Encyclopedia of Archaeal and Bacterial Type Strains, Phase II (KMG-II): from individual species to whole genera.</title>
        <authorList>
            <person name="Goeker M."/>
        </authorList>
    </citation>
    <scope>NUCLEOTIDE SEQUENCE [LARGE SCALE GENOMIC DNA]</scope>
    <source>
        <strain evidence="2 3">DSM 24323</strain>
    </source>
</reference>
<dbReference type="AlphaFoldDB" id="A0A4R7J5K3"/>
<protein>
    <recommendedName>
        <fullName evidence="4">DUF4157 domain-containing protein</fullName>
    </recommendedName>
</protein>
<evidence type="ECO:0000313" key="3">
    <source>
        <dbReference type="Proteomes" id="UP000295371"/>
    </source>
</evidence>